<proteinExistence type="predicted"/>
<dbReference type="AlphaFoldDB" id="A0ABD2MU98"/>
<feature type="compositionally biased region" description="Basic and acidic residues" evidence="1">
    <location>
        <begin position="96"/>
        <end position="111"/>
    </location>
</feature>
<reference evidence="2 3" key="1">
    <citation type="journal article" date="2021" name="BMC Biol.">
        <title>Horizontally acquired antibacterial genes associated with adaptive radiation of ladybird beetles.</title>
        <authorList>
            <person name="Li H.S."/>
            <person name="Tang X.F."/>
            <person name="Huang Y.H."/>
            <person name="Xu Z.Y."/>
            <person name="Chen M.L."/>
            <person name="Du X.Y."/>
            <person name="Qiu B.Y."/>
            <person name="Chen P.T."/>
            <person name="Zhang W."/>
            <person name="Slipinski A."/>
            <person name="Escalona H.E."/>
            <person name="Waterhouse R.M."/>
            <person name="Zwick A."/>
            <person name="Pang H."/>
        </authorList>
    </citation>
    <scope>NUCLEOTIDE SEQUENCE [LARGE SCALE GENOMIC DNA]</scope>
    <source>
        <strain evidence="2">SYSU2018</strain>
    </source>
</reference>
<comment type="caution">
    <text evidence="2">The sequence shown here is derived from an EMBL/GenBank/DDBJ whole genome shotgun (WGS) entry which is preliminary data.</text>
</comment>
<dbReference type="Proteomes" id="UP001516400">
    <property type="component" value="Unassembled WGS sequence"/>
</dbReference>
<name>A0ABD2MU98_9CUCU</name>
<feature type="compositionally biased region" description="Low complexity" evidence="1">
    <location>
        <begin position="71"/>
        <end position="89"/>
    </location>
</feature>
<evidence type="ECO:0000313" key="2">
    <source>
        <dbReference type="EMBL" id="KAL3269979.1"/>
    </source>
</evidence>
<evidence type="ECO:0000256" key="1">
    <source>
        <dbReference type="SAM" id="MobiDB-lite"/>
    </source>
</evidence>
<gene>
    <name evidence="2" type="ORF">HHI36_009034</name>
</gene>
<feature type="region of interest" description="Disordered" evidence="1">
    <location>
        <begin position="63"/>
        <end position="111"/>
    </location>
</feature>
<dbReference type="EMBL" id="JABFTP020000021">
    <property type="protein sequence ID" value="KAL3269979.1"/>
    <property type="molecule type" value="Genomic_DNA"/>
</dbReference>
<evidence type="ECO:0000313" key="3">
    <source>
        <dbReference type="Proteomes" id="UP001516400"/>
    </source>
</evidence>
<accession>A0ABD2MU98</accession>
<protein>
    <submittedName>
        <fullName evidence="2">Uncharacterized protein</fullName>
    </submittedName>
</protein>
<organism evidence="2 3">
    <name type="scientific">Cryptolaemus montrouzieri</name>
    <dbReference type="NCBI Taxonomy" id="559131"/>
    <lineage>
        <taxon>Eukaryota</taxon>
        <taxon>Metazoa</taxon>
        <taxon>Ecdysozoa</taxon>
        <taxon>Arthropoda</taxon>
        <taxon>Hexapoda</taxon>
        <taxon>Insecta</taxon>
        <taxon>Pterygota</taxon>
        <taxon>Neoptera</taxon>
        <taxon>Endopterygota</taxon>
        <taxon>Coleoptera</taxon>
        <taxon>Polyphaga</taxon>
        <taxon>Cucujiformia</taxon>
        <taxon>Coccinelloidea</taxon>
        <taxon>Coccinellidae</taxon>
        <taxon>Scymninae</taxon>
        <taxon>Scymnini</taxon>
        <taxon>Cryptolaemus</taxon>
    </lineage>
</organism>
<sequence length="111" mass="12427">MAEDKVYKPNLWYFDNLMFLVNQETPRESISSLDTPIKNIVQSEIFIPDDTLMSPPLFSVETNEESARVMASTSRSAPSSSITSSSSKSGSKRKHDKADKILDKVLKTRQG</sequence>
<keyword evidence="3" id="KW-1185">Reference proteome</keyword>